<protein>
    <recommendedName>
        <fullName evidence="2">PD-(D/E)XK endonuclease-like domain-containing protein</fullName>
    </recommendedName>
</protein>
<evidence type="ECO:0000313" key="1">
    <source>
        <dbReference type="EMBL" id="KKN67761.1"/>
    </source>
</evidence>
<organism evidence="1">
    <name type="scientific">marine sediment metagenome</name>
    <dbReference type="NCBI Taxonomy" id="412755"/>
    <lineage>
        <taxon>unclassified sequences</taxon>
        <taxon>metagenomes</taxon>
        <taxon>ecological metagenomes</taxon>
    </lineage>
</organism>
<gene>
    <name evidence="1" type="ORF">LCGC14_0457940</name>
</gene>
<dbReference type="Gene3D" id="3.90.320.10">
    <property type="match status" value="1"/>
</dbReference>
<proteinExistence type="predicted"/>
<dbReference type="EMBL" id="LAZR01000466">
    <property type="protein sequence ID" value="KKN67761.1"/>
    <property type="molecule type" value="Genomic_DNA"/>
</dbReference>
<dbReference type="AlphaFoldDB" id="A0A0F9V2Q4"/>
<accession>A0A0F9V2Q4</accession>
<comment type="caution">
    <text evidence="1">The sequence shown here is derived from an EMBL/GenBank/DDBJ whole genome shotgun (WGS) entry which is preliminary data.</text>
</comment>
<name>A0A0F9V2Q4_9ZZZZ</name>
<sequence>MKQYLDDRVTRFILQRKREEFVAADVERHAGPLHASDLSCCLRKTVRGRRGNRPPLDNETLLRFSAGFAIQEWWLGMEEDGVPIDGVLYSTDAKSRKGVFEFKTTRYGFEKLARDDNNKYIIGADGEREKVQFVPLPEWITRCRMYCAAFEMPKAHIVVFFITSAEMHTWTLEFEPEELEDTRRIVAHNREVVQTIINEEGVPLPHVRNRVDNRECTFCPFFKDCEDELIADGWKEPPK</sequence>
<dbReference type="InterPro" id="IPR011604">
    <property type="entry name" value="PDDEXK-like_dom_sf"/>
</dbReference>
<evidence type="ECO:0008006" key="2">
    <source>
        <dbReference type="Google" id="ProtNLM"/>
    </source>
</evidence>
<reference evidence="1" key="1">
    <citation type="journal article" date="2015" name="Nature">
        <title>Complex archaea that bridge the gap between prokaryotes and eukaryotes.</title>
        <authorList>
            <person name="Spang A."/>
            <person name="Saw J.H."/>
            <person name="Jorgensen S.L."/>
            <person name="Zaremba-Niedzwiedzka K."/>
            <person name="Martijn J."/>
            <person name="Lind A.E."/>
            <person name="van Eijk R."/>
            <person name="Schleper C."/>
            <person name="Guy L."/>
            <person name="Ettema T.J."/>
        </authorList>
    </citation>
    <scope>NUCLEOTIDE SEQUENCE</scope>
</reference>